<organism evidence="1 2">
    <name type="scientific">Candidatus Methanodesulfokora washburnensis</name>
    <dbReference type="NCBI Taxonomy" id="2478471"/>
    <lineage>
        <taxon>Archaea</taxon>
        <taxon>Thermoproteota</taxon>
        <taxon>Candidatus Korarchaeia</taxon>
        <taxon>Candidatus Korarchaeia incertae sedis</taxon>
        <taxon>Candidatus Methanodesulfokora</taxon>
    </lineage>
</organism>
<dbReference type="RefSeq" id="WP_161969886.1">
    <property type="nucleotide sequence ID" value="NZ_RCOS01000154.1"/>
</dbReference>
<gene>
    <name evidence="1" type="ORF">D6D85_13830</name>
</gene>
<evidence type="ECO:0000313" key="1">
    <source>
        <dbReference type="EMBL" id="RSN72428.1"/>
    </source>
</evidence>
<evidence type="ECO:0000313" key="2">
    <source>
        <dbReference type="Proteomes" id="UP000277582"/>
    </source>
</evidence>
<accession>A0A3R9PCA5</accession>
<reference evidence="1 2" key="1">
    <citation type="submission" date="2018-10" db="EMBL/GenBank/DDBJ databases">
        <title>Co-occurring genomic capacity for anaerobic methane metabolism and dissimilatory sulfite reduction discovered in the Korarchaeota.</title>
        <authorList>
            <person name="Mckay L.J."/>
            <person name="Dlakic M."/>
            <person name="Fields M.W."/>
            <person name="Delmont T.O."/>
            <person name="Eren A.M."/>
            <person name="Jay Z.J."/>
            <person name="Klingelsmith K.B."/>
            <person name="Rusch D.B."/>
            <person name="Inskeep W.P."/>
        </authorList>
    </citation>
    <scope>NUCLEOTIDE SEQUENCE [LARGE SCALE GENOMIC DNA]</scope>
    <source>
        <strain evidence="1 2">MDKW</strain>
    </source>
</reference>
<protein>
    <submittedName>
        <fullName evidence="1">Uncharacterized protein</fullName>
    </submittedName>
</protein>
<sequence length="106" mass="12372">IREKFYLYCVHVKREGGKRKTKRCYLGPEARLKAPPAIKIASLSGEEISLPVIEEIRISKDLLEEILTYYDSRRTTKLTKEQKDRAKETFKKVFSKGTKILRIETP</sequence>
<proteinExistence type="predicted"/>
<dbReference type="EMBL" id="RCOS01000154">
    <property type="protein sequence ID" value="RSN72428.1"/>
    <property type="molecule type" value="Genomic_DNA"/>
</dbReference>
<dbReference type="AlphaFoldDB" id="A0A3R9PCA5"/>
<name>A0A3R9PCA5_9CREN</name>
<comment type="caution">
    <text evidence="1">The sequence shown here is derived from an EMBL/GenBank/DDBJ whole genome shotgun (WGS) entry which is preliminary data.</text>
</comment>
<feature type="non-terminal residue" evidence="1">
    <location>
        <position position="1"/>
    </location>
</feature>
<keyword evidence="2" id="KW-1185">Reference proteome</keyword>
<dbReference type="Proteomes" id="UP000277582">
    <property type="component" value="Unassembled WGS sequence"/>
</dbReference>